<feature type="transmembrane region" description="Helical" evidence="2">
    <location>
        <begin position="119"/>
        <end position="140"/>
    </location>
</feature>
<dbReference type="AlphaFoldDB" id="A0A166KLT9"/>
<comment type="caution">
    <text evidence="3">The sequence shown here is derived from an EMBL/GenBank/DDBJ whole genome shotgun (WGS) entry which is preliminary data.</text>
</comment>
<keyword evidence="1" id="KW-0175">Coiled coil</keyword>
<organism evidence="3 4">
    <name type="scientific">Nodularia spumigena CENA596</name>
    <dbReference type="NCBI Taxonomy" id="1819295"/>
    <lineage>
        <taxon>Bacteria</taxon>
        <taxon>Bacillati</taxon>
        <taxon>Cyanobacteriota</taxon>
        <taxon>Cyanophyceae</taxon>
        <taxon>Nostocales</taxon>
        <taxon>Nodulariaceae</taxon>
        <taxon>Nodularia</taxon>
    </lineage>
</organism>
<proteinExistence type="predicted"/>
<dbReference type="OrthoDB" id="424290at2"/>
<keyword evidence="2" id="KW-0472">Membrane</keyword>
<keyword evidence="2" id="KW-0812">Transmembrane</keyword>
<reference evidence="3 4" key="1">
    <citation type="submission" date="2016-04" db="EMBL/GenBank/DDBJ databases">
        <title>Draft Genome Assembly of the Bloom-forming Cyanobacterium Nodularia spumigena Strain CENA596 in Shrimp Production Ponds.</title>
        <authorList>
            <person name="Popin R.V."/>
            <person name="Rigonato J."/>
            <person name="Abreu V.A."/>
            <person name="Andreote A.P."/>
            <person name="Silveira S.B."/>
            <person name="Odebrecht C."/>
            <person name="Fiore M.F."/>
        </authorList>
    </citation>
    <scope>NUCLEOTIDE SEQUENCE [LARGE SCALE GENOMIC DNA]</scope>
    <source>
        <strain evidence="3 4">CENA596</strain>
    </source>
</reference>
<evidence type="ECO:0000256" key="2">
    <source>
        <dbReference type="SAM" id="Phobius"/>
    </source>
</evidence>
<evidence type="ECO:0000256" key="1">
    <source>
        <dbReference type="SAM" id="Coils"/>
    </source>
</evidence>
<keyword evidence="2" id="KW-1133">Transmembrane helix</keyword>
<dbReference type="RefSeq" id="WP_063871463.1">
    <property type="nucleotide sequence ID" value="NZ_CAWMRI010000028.1"/>
</dbReference>
<protein>
    <submittedName>
        <fullName evidence="3">Uncharacterized protein</fullName>
    </submittedName>
</protein>
<accession>A0A166KLT9</accession>
<evidence type="ECO:0000313" key="4">
    <source>
        <dbReference type="Proteomes" id="UP000076555"/>
    </source>
</evidence>
<feature type="coiled-coil region" evidence="1">
    <location>
        <begin position="200"/>
        <end position="234"/>
    </location>
</feature>
<dbReference type="EMBL" id="LWAJ01000028">
    <property type="protein sequence ID" value="KZL51289.1"/>
    <property type="molecule type" value="Genomic_DNA"/>
</dbReference>
<gene>
    <name evidence="3" type="ORF">A2T98_02760</name>
</gene>
<evidence type="ECO:0000313" key="3">
    <source>
        <dbReference type="EMBL" id="KZL51289.1"/>
    </source>
</evidence>
<sequence>MASQIDINLSEEVLQRWQTAKSAVNRSVNSITNSAQQFSQSLKETANTTTDQAFNTVTTTLEKAQDSIEQTWQTAEHIKNTTSVALQTAVTSSINDWLTQHPAFLRLFHILDWAINHPIISLIILLFGIALIWSIIKAIIRLIETASWSILQIPLKLIWAFLKLSFVSLTKFRGFAVQPVTDPQTTHKLVVLPTKPPSINQHKNQRLAEISTRLEKIQQEQQELLQEAADIIATEKIET</sequence>
<name>A0A166KLT9_NODSP</name>
<dbReference type="Proteomes" id="UP000076555">
    <property type="component" value="Unassembled WGS sequence"/>
</dbReference>